<name>D9R7K7_LACSW</name>
<dbReference type="EMBL" id="CP002109">
    <property type="protein sequence ID" value="ADL03736.1"/>
    <property type="molecule type" value="Genomic_DNA"/>
</dbReference>
<reference evidence="1" key="1">
    <citation type="submission" date="2010-07" db="EMBL/GenBank/DDBJ databases">
        <title>Complete sequence of Clostridium saccharolyticum WM1.</title>
        <authorList>
            <consortium name="US DOE Joint Genome Institute"/>
            <person name="Lucas S."/>
            <person name="Copeland A."/>
            <person name="Lapidus A."/>
            <person name="Cheng J.-F."/>
            <person name="Bruce D."/>
            <person name="Goodwin L."/>
            <person name="Pitluck S."/>
            <person name="Chertkov O."/>
            <person name="Detter J.C."/>
            <person name="Han C."/>
            <person name="Tapia R."/>
            <person name="Land M."/>
            <person name="Hauser L."/>
            <person name="Chang Y.-J."/>
            <person name="Jeffries C."/>
            <person name="Kyrpides N."/>
            <person name="Ivanova N."/>
            <person name="Mikhailova N."/>
            <person name="Mouttaki H."/>
            <person name="Lin L."/>
            <person name="Zhou J."/>
            <person name="Hemme C.L."/>
            <person name="Woyke T."/>
        </authorList>
    </citation>
    <scope>NUCLEOTIDE SEQUENCE [LARGE SCALE GENOMIC DNA]</scope>
    <source>
        <strain evidence="1">WM1</strain>
    </source>
</reference>
<proteinExistence type="predicted"/>
<dbReference type="KEGG" id="csh:Closa_1120"/>
<evidence type="ECO:0008006" key="3">
    <source>
        <dbReference type="Google" id="ProtNLM"/>
    </source>
</evidence>
<accession>D9R7K7</accession>
<dbReference type="OrthoDB" id="1795759at2"/>
<dbReference type="PaxDb" id="610130-Closa_1120"/>
<gene>
    <name evidence="1" type="ordered locus">Closa_1120</name>
</gene>
<dbReference type="PANTHER" id="PTHR38440">
    <property type="entry name" value="UPF0398 PROTEIN YPSA"/>
    <property type="match status" value="1"/>
</dbReference>
<dbReference type="PANTHER" id="PTHR38440:SF1">
    <property type="entry name" value="UPF0398 PROTEIN SPR0331"/>
    <property type="match status" value="1"/>
</dbReference>
<dbReference type="Gene3D" id="3.40.50.450">
    <property type="match status" value="1"/>
</dbReference>
<keyword evidence="2" id="KW-1185">Reference proteome</keyword>
<protein>
    <recommendedName>
        <fullName evidence="3">DUF1273 domain-containing protein</fullName>
    </recommendedName>
</protein>
<evidence type="ECO:0000313" key="2">
    <source>
        <dbReference type="Proteomes" id="UP000001662"/>
    </source>
</evidence>
<evidence type="ECO:0000313" key="1">
    <source>
        <dbReference type="EMBL" id="ADL03736.1"/>
    </source>
</evidence>
<dbReference type="HOGENOM" id="CLU_108363_1_0_9"/>
<dbReference type="RefSeq" id="WP_013271831.1">
    <property type="nucleotide sequence ID" value="NC_014376.1"/>
</dbReference>
<dbReference type="STRING" id="610130.Closa_1120"/>
<dbReference type="SUPFAM" id="SSF102405">
    <property type="entry name" value="MCP/YpsA-like"/>
    <property type="match status" value="1"/>
</dbReference>
<dbReference type="eggNOG" id="COG4474">
    <property type="taxonomic scope" value="Bacteria"/>
</dbReference>
<organism evidence="1 2">
    <name type="scientific">Lacrimispora saccharolytica (strain ATCC 35040 / DSM 2544 / NRCC 2533 / WM1)</name>
    <name type="common">Clostridium saccharolyticum</name>
    <dbReference type="NCBI Taxonomy" id="610130"/>
    <lineage>
        <taxon>Bacteria</taxon>
        <taxon>Bacillati</taxon>
        <taxon>Bacillota</taxon>
        <taxon>Clostridia</taxon>
        <taxon>Lachnospirales</taxon>
        <taxon>Lachnospiraceae</taxon>
        <taxon>Lacrimispora</taxon>
    </lineage>
</organism>
<dbReference type="Pfam" id="PF06908">
    <property type="entry name" value="YpsA"/>
    <property type="match status" value="1"/>
</dbReference>
<sequence>MEMLSCAVIGHKPTRFKFKYKENMSGCKRLKKRLHDQFVLLYEKGVRRFYVGGALGVDMWAAEILLRMKEQPGFEEVDLNVILPYKRHDANLDERSKARMQFIQDHARVIVVSDIHDMVDQADYLIAVYDNEQNLCSRTMQMVKYAEQKGMPIIFIHPDTGKVF</sequence>
<dbReference type="AlphaFoldDB" id="D9R7K7"/>
<dbReference type="InterPro" id="IPR010697">
    <property type="entry name" value="YspA"/>
</dbReference>
<dbReference type="Proteomes" id="UP000001662">
    <property type="component" value="Chromosome"/>
</dbReference>